<dbReference type="EMBL" id="VDEP01000439">
    <property type="protein sequence ID" value="KAA1082197.1"/>
    <property type="molecule type" value="Genomic_DNA"/>
</dbReference>
<feature type="region of interest" description="Disordered" evidence="1">
    <location>
        <begin position="34"/>
        <end position="508"/>
    </location>
</feature>
<feature type="compositionally biased region" description="Polar residues" evidence="1">
    <location>
        <begin position="113"/>
        <end position="125"/>
    </location>
</feature>
<feature type="compositionally biased region" description="Basic and acidic residues" evidence="1">
    <location>
        <begin position="292"/>
        <end position="304"/>
    </location>
</feature>
<feature type="compositionally biased region" description="Polar residues" evidence="1">
    <location>
        <begin position="45"/>
        <end position="70"/>
    </location>
</feature>
<feature type="compositionally biased region" description="Basic and acidic residues" evidence="1">
    <location>
        <begin position="197"/>
        <end position="223"/>
    </location>
</feature>
<comment type="caution">
    <text evidence="2">The sequence shown here is derived from an EMBL/GenBank/DDBJ whole genome shotgun (WGS) entry which is preliminary data.</text>
</comment>
<feature type="compositionally biased region" description="Basic and acidic residues" evidence="1">
    <location>
        <begin position="71"/>
        <end position="85"/>
    </location>
</feature>
<evidence type="ECO:0000256" key="1">
    <source>
        <dbReference type="SAM" id="MobiDB-lite"/>
    </source>
</evidence>
<sequence>MAPLFPSSNLNKKPKQKPLNYLFYQQHQLYRPVDLGRSGLFGPNRKTTLQPKPTAPSTQPSLPTASGSRPSHSEERDKTNSDHPPELAQIDDDDSRSTDSDPEIISQLLVPRQTHSGAPETSTKAVNHLDPRLTNPQLPDSSSDLNSRITPDDARDSSGYEKVLSPQPPAKQEEDEVDELEEDPTADDEVDELEEPYEAHSNDQDPDLTDDRLSHHSLCEKVVDPIAELSSQHRTSREQTNDPSNPENGDYVENSNTQEPSQPKPQGRKTPDPACDLSSDTAPPRIELIIIDSDRESADRDVKTMKALPPIEAVLNSDIPSKLEKSTPKENVRFDDPPIPHSENHADNSGAPESSQQTLERRKPPEPVFECSSNAQADEPIIIDSDGDGVEKDVNTNRSIPHLEKTNDSVITPKENVQSEDRLDPQSESREENLSSQDSSQPKLKGRRRKVSKAVWDSSSETEPQTSRPTIIDSDQESVSKEVDPVRAVPPIKTVPNPVLTPKPDRSALKENNNSTTLGAMPHNPATLNNVFDPDNLLGWDNLTLEEATRLLNQLDSGRFVLNRYAD</sequence>
<evidence type="ECO:0000313" key="2">
    <source>
        <dbReference type="EMBL" id="KAA1082197.1"/>
    </source>
</evidence>
<proteinExistence type="predicted"/>
<feature type="compositionally biased region" description="Acidic residues" evidence="1">
    <location>
        <begin position="173"/>
        <end position="196"/>
    </location>
</feature>
<feature type="compositionally biased region" description="Basic and acidic residues" evidence="1">
    <location>
        <begin position="321"/>
        <end position="346"/>
    </location>
</feature>
<reference evidence="2 3" key="1">
    <citation type="submission" date="2019-05" db="EMBL/GenBank/DDBJ databases">
        <title>Emergence of the Ug99 lineage of the wheat stem rust pathogen through somatic hybridization.</title>
        <authorList>
            <person name="Li F."/>
            <person name="Upadhyaya N.M."/>
            <person name="Sperschneider J."/>
            <person name="Matny O."/>
            <person name="Nguyen-Phuc H."/>
            <person name="Mago R."/>
            <person name="Raley C."/>
            <person name="Miller M.E."/>
            <person name="Silverstein K.A.T."/>
            <person name="Henningsen E."/>
            <person name="Hirsch C.D."/>
            <person name="Visser B."/>
            <person name="Pretorius Z.A."/>
            <person name="Steffenson B.J."/>
            <person name="Schwessinger B."/>
            <person name="Dodds P.N."/>
            <person name="Figueroa M."/>
        </authorList>
    </citation>
    <scope>NUCLEOTIDE SEQUENCE [LARGE SCALE GENOMIC DNA]</scope>
    <source>
        <strain evidence="2 3">Ug99</strain>
    </source>
</reference>
<feature type="compositionally biased region" description="Polar residues" evidence="1">
    <location>
        <begin position="241"/>
        <end position="261"/>
    </location>
</feature>
<feature type="compositionally biased region" description="Basic and acidic residues" evidence="1">
    <location>
        <begin position="389"/>
        <end position="407"/>
    </location>
</feature>
<gene>
    <name evidence="2" type="ORF">PGTUg99_026510</name>
</gene>
<feature type="compositionally biased region" description="Basic and acidic residues" evidence="1">
    <location>
        <begin position="150"/>
        <end position="159"/>
    </location>
</feature>
<protein>
    <submittedName>
        <fullName evidence="2">Uncharacterized protein</fullName>
    </submittedName>
</protein>
<feature type="compositionally biased region" description="Polar residues" evidence="1">
    <location>
        <begin position="134"/>
        <end position="149"/>
    </location>
</feature>
<dbReference type="AlphaFoldDB" id="A0A5B0MZ94"/>
<feature type="compositionally biased region" description="Polar residues" evidence="1">
    <location>
        <begin position="457"/>
        <end position="469"/>
    </location>
</feature>
<accession>A0A5B0MZ94</accession>
<name>A0A5B0MZ94_PUCGR</name>
<evidence type="ECO:0000313" key="3">
    <source>
        <dbReference type="Proteomes" id="UP000325313"/>
    </source>
</evidence>
<dbReference type="Proteomes" id="UP000325313">
    <property type="component" value="Unassembled WGS sequence"/>
</dbReference>
<organism evidence="2 3">
    <name type="scientific">Puccinia graminis f. sp. tritici</name>
    <dbReference type="NCBI Taxonomy" id="56615"/>
    <lineage>
        <taxon>Eukaryota</taxon>
        <taxon>Fungi</taxon>
        <taxon>Dikarya</taxon>
        <taxon>Basidiomycota</taxon>
        <taxon>Pucciniomycotina</taxon>
        <taxon>Pucciniomycetes</taxon>
        <taxon>Pucciniales</taxon>
        <taxon>Pucciniaceae</taxon>
        <taxon>Puccinia</taxon>
    </lineage>
</organism>
<feature type="compositionally biased region" description="Basic and acidic residues" evidence="1">
    <location>
        <begin position="417"/>
        <end position="433"/>
    </location>
</feature>